<dbReference type="Proteomes" id="UP000295083">
    <property type="component" value="Unassembled WGS sequence"/>
</dbReference>
<dbReference type="PANTHER" id="PTHR47356">
    <property type="entry name" value="FAD-DEPENDENT MONOOXYGENASE ASQG-RELATED"/>
    <property type="match status" value="1"/>
</dbReference>
<feature type="domain" description="FAD-binding" evidence="8">
    <location>
        <begin position="259"/>
        <end position="371"/>
    </location>
</feature>
<proteinExistence type="inferred from homology"/>
<keyword evidence="5" id="KW-0560">Oxidoreductase</keyword>
<protein>
    <submittedName>
        <fullName evidence="9">FAD-dependent monooxygenase andE</fullName>
    </submittedName>
</protein>
<evidence type="ECO:0000256" key="7">
    <source>
        <dbReference type="SAM" id="Phobius"/>
    </source>
</evidence>
<dbReference type="AlphaFoldDB" id="A0A4R8QH94"/>
<evidence type="ECO:0000313" key="10">
    <source>
        <dbReference type="Proteomes" id="UP000295083"/>
    </source>
</evidence>
<evidence type="ECO:0000256" key="3">
    <source>
        <dbReference type="ARBA" id="ARBA00022630"/>
    </source>
</evidence>
<comment type="caution">
    <text evidence="9">The sequence shown here is derived from an EMBL/GenBank/DDBJ whole genome shotgun (WGS) entry which is preliminary data.</text>
</comment>
<dbReference type="GO" id="GO:0071949">
    <property type="term" value="F:FAD binding"/>
    <property type="evidence" value="ECO:0007669"/>
    <property type="project" value="InterPro"/>
</dbReference>
<evidence type="ECO:0000256" key="2">
    <source>
        <dbReference type="ARBA" id="ARBA00007992"/>
    </source>
</evidence>
<evidence type="ECO:0000256" key="4">
    <source>
        <dbReference type="ARBA" id="ARBA00022827"/>
    </source>
</evidence>
<feature type="transmembrane region" description="Helical" evidence="7">
    <location>
        <begin position="701"/>
        <end position="728"/>
    </location>
</feature>
<dbReference type="SUPFAM" id="SSF51905">
    <property type="entry name" value="FAD/NAD(P)-binding domain"/>
    <property type="match status" value="1"/>
</dbReference>
<comment type="similarity">
    <text evidence="2">Belongs to the paxM FAD-dependent monooxygenase family.</text>
</comment>
<dbReference type="InterPro" id="IPR050562">
    <property type="entry name" value="FAD_mOase_fung"/>
</dbReference>
<keyword evidence="6 9" id="KW-0503">Monooxygenase</keyword>
<gene>
    <name evidence="9" type="primary">andE-0</name>
    <name evidence="9" type="ORF">C8035_v006760</name>
</gene>
<name>A0A4R8QH94_9PEZI</name>
<dbReference type="InterPro" id="IPR002938">
    <property type="entry name" value="FAD-bd"/>
</dbReference>
<dbReference type="PANTHER" id="PTHR47356:SF2">
    <property type="entry name" value="FAD-BINDING DOMAIN-CONTAINING PROTEIN-RELATED"/>
    <property type="match status" value="1"/>
</dbReference>
<dbReference type="EMBL" id="QAPG01000018">
    <property type="protein sequence ID" value="TDZ38231.1"/>
    <property type="molecule type" value="Genomic_DNA"/>
</dbReference>
<comment type="cofactor">
    <cofactor evidence="1">
        <name>FAD</name>
        <dbReference type="ChEBI" id="CHEBI:57692"/>
    </cofactor>
</comment>
<organism evidence="9 10">
    <name type="scientific">Colletotrichum spinosum</name>
    <dbReference type="NCBI Taxonomy" id="1347390"/>
    <lineage>
        <taxon>Eukaryota</taxon>
        <taxon>Fungi</taxon>
        <taxon>Dikarya</taxon>
        <taxon>Ascomycota</taxon>
        <taxon>Pezizomycotina</taxon>
        <taxon>Sordariomycetes</taxon>
        <taxon>Hypocreomycetidae</taxon>
        <taxon>Glomerellales</taxon>
        <taxon>Glomerellaceae</taxon>
        <taxon>Colletotrichum</taxon>
        <taxon>Colletotrichum orbiculare species complex</taxon>
    </lineage>
</organism>
<feature type="transmembrane region" description="Helical" evidence="7">
    <location>
        <begin position="740"/>
        <end position="767"/>
    </location>
</feature>
<keyword evidence="3" id="KW-0285">Flavoprotein</keyword>
<evidence type="ECO:0000256" key="5">
    <source>
        <dbReference type="ARBA" id="ARBA00023002"/>
    </source>
</evidence>
<feature type="transmembrane region" description="Helical" evidence="7">
    <location>
        <begin position="675"/>
        <end position="695"/>
    </location>
</feature>
<dbReference type="PRINTS" id="PR00420">
    <property type="entry name" value="RNGMNOXGNASE"/>
</dbReference>
<keyword evidence="7" id="KW-0812">Transmembrane</keyword>
<feature type="domain" description="FAD-binding" evidence="8">
    <location>
        <begin position="4"/>
        <end position="171"/>
    </location>
</feature>
<keyword evidence="4" id="KW-0274">FAD</keyword>
<dbReference type="GO" id="GO:0004497">
    <property type="term" value="F:monooxygenase activity"/>
    <property type="evidence" value="ECO:0007669"/>
    <property type="project" value="UniProtKB-KW"/>
</dbReference>
<dbReference type="Pfam" id="PF01494">
    <property type="entry name" value="FAD_binding_3"/>
    <property type="match status" value="2"/>
</dbReference>
<evidence type="ECO:0000256" key="1">
    <source>
        <dbReference type="ARBA" id="ARBA00001974"/>
    </source>
</evidence>
<evidence type="ECO:0000313" key="9">
    <source>
        <dbReference type="EMBL" id="TDZ38231.1"/>
    </source>
</evidence>
<accession>A0A4R8QH94</accession>
<keyword evidence="10" id="KW-1185">Reference proteome</keyword>
<evidence type="ECO:0000256" key="6">
    <source>
        <dbReference type="ARBA" id="ARBA00023033"/>
    </source>
</evidence>
<dbReference type="Gene3D" id="3.50.50.60">
    <property type="entry name" value="FAD/NAD(P)-binding domain"/>
    <property type="match status" value="1"/>
</dbReference>
<dbReference type="InterPro" id="IPR036188">
    <property type="entry name" value="FAD/NAD-bd_sf"/>
</dbReference>
<sequence>MGFKVIIAGGSVAGLTLANALEQFDIDYVLLEAYPTIAPQVGASIGMLPNGFRILDQLGCYKPVRNISDEFYLKSSMNGPDGKPRAQNSTDSIHHMEKRIGYPSIFIDRQMLLQVLYDNLKNKDKVLTKKRVSKVDMVKGGVQVHTEDGDLFEGDIIVGADGIHSAVRDEMWRVGHQESPGYFPPDEHSRVPVSTKCIFGISKRPKGMPDQTQQTCSSAGRSYLVVHAPGNRTYWFLFKAVEKTLRGKEIPRYSKEDLEKLAQEHLSDPICENVTFGSLYKNRIMATLVPLEEYVFEKWHYRRIITIGDASHKIDPMSGQGGNGAIEAAALLVNALTDMLEKNQKPSEAAVEAALAQVHIHRHERAVNLVAQAHQLQMILTGRSPMSKVVTNYLMPILGQEAFLKVAIPIAAASQRIKRLPVPKRFRIVPFNDELPAPPIVDKTAYWAPWILAVGSLGALLYHTAQPSTANVLVDSFKALRGLLPGPETGLAVSRELVTSVITAESPAETLRLRANLFSTLALWLVEGNRYGNNLAVTTWPSACVAAYTLFGPKALLPSLGLSTLLLGSGNIPARHVPTNTAKSILPAVLLGYGVPTILASLPVQNPVFRQVVTVASNLSPLIAAGLSKVFPPAIQAVKNLVNPPKPGVVIPDEEKETFHDMYSKTDVAPLKRTYAFAAGVCAATHIATALYTAFETPGGAGGLLFSAGSSSALFGLASVALSTYLTYDMRYRGFLTTKQAVAAAVANLVSNVLLGPGAAFSGFYYFREHVVSNLGS</sequence>
<keyword evidence="7" id="KW-0472">Membrane</keyword>
<evidence type="ECO:0000259" key="8">
    <source>
        <dbReference type="Pfam" id="PF01494"/>
    </source>
</evidence>
<reference evidence="9 10" key="1">
    <citation type="submission" date="2018-11" db="EMBL/GenBank/DDBJ databases">
        <title>Genome sequence and assembly of Colletotrichum spinosum.</title>
        <authorList>
            <person name="Gan P."/>
            <person name="Shirasu K."/>
        </authorList>
    </citation>
    <scope>NUCLEOTIDE SEQUENCE [LARGE SCALE GENOMIC DNA]</scope>
    <source>
        <strain evidence="9 10">CBS 515.97</strain>
    </source>
</reference>
<keyword evidence="7" id="KW-1133">Transmembrane helix</keyword>